<evidence type="ECO:0000313" key="4">
    <source>
        <dbReference type="Proteomes" id="UP000799764"/>
    </source>
</evidence>
<gene>
    <name evidence="3" type="ORF">P171DRAFT_485870</name>
</gene>
<feature type="transmembrane region" description="Helical" evidence="2">
    <location>
        <begin position="98"/>
        <end position="119"/>
    </location>
</feature>
<sequence length="141" mass="15262">MDHHAPPPHSPTPSDPPPAWEPPAHHHHPIHHDPPPDHHDPPGYHDGPDAPPPSYDDATNPLLGGVPPSYHYGTWQEPDASSTTSTEVETAESGLHDWIGHVVVISFFVAIIYGFWSLLANPPDGLSHFPGFGPDSRPHPG</sequence>
<feature type="region of interest" description="Disordered" evidence="1">
    <location>
        <begin position="1"/>
        <end position="92"/>
    </location>
</feature>
<evidence type="ECO:0000313" key="3">
    <source>
        <dbReference type="EMBL" id="KAF2444413.1"/>
    </source>
</evidence>
<dbReference type="AlphaFoldDB" id="A0A9P4UCJ0"/>
<keyword evidence="2" id="KW-0812">Transmembrane</keyword>
<comment type="caution">
    <text evidence="3">The sequence shown here is derived from an EMBL/GenBank/DDBJ whole genome shotgun (WGS) entry which is preliminary data.</text>
</comment>
<reference evidence="3" key="1">
    <citation type="journal article" date="2020" name="Stud. Mycol.">
        <title>101 Dothideomycetes genomes: a test case for predicting lifestyles and emergence of pathogens.</title>
        <authorList>
            <person name="Haridas S."/>
            <person name="Albert R."/>
            <person name="Binder M."/>
            <person name="Bloem J."/>
            <person name="Labutti K."/>
            <person name="Salamov A."/>
            <person name="Andreopoulos B."/>
            <person name="Baker S."/>
            <person name="Barry K."/>
            <person name="Bills G."/>
            <person name="Bluhm B."/>
            <person name="Cannon C."/>
            <person name="Castanera R."/>
            <person name="Culley D."/>
            <person name="Daum C."/>
            <person name="Ezra D."/>
            <person name="Gonzalez J."/>
            <person name="Henrissat B."/>
            <person name="Kuo A."/>
            <person name="Liang C."/>
            <person name="Lipzen A."/>
            <person name="Lutzoni F."/>
            <person name="Magnuson J."/>
            <person name="Mondo S."/>
            <person name="Nolan M."/>
            <person name="Ohm R."/>
            <person name="Pangilinan J."/>
            <person name="Park H.-J."/>
            <person name="Ramirez L."/>
            <person name="Alfaro M."/>
            <person name="Sun H."/>
            <person name="Tritt A."/>
            <person name="Yoshinaga Y."/>
            <person name="Zwiers L.-H."/>
            <person name="Turgeon B."/>
            <person name="Goodwin S."/>
            <person name="Spatafora J."/>
            <person name="Crous P."/>
            <person name="Grigoriev I."/>
        </authorList>
    </citation>
    <scope>NUCLEOTIDE SEQUENCE</scope>
    <source>
        <strain evidence="3">CBS 690.94</strain>
    </source>
</reference>
<accession>A0A9P4UCJ0</accession>
<feature type="compositionally biased region" description="Low complexity" evidence="1">
    <location>
        <begin position="80"/>
        <end position="92"/>
    </location>
</feature>
<evidence type="ECO:0000256" key="1">
    <source>
        <dbReference type="SAM" id="MobiDB-lite"/>
    </source>
</evidence>
<feature type="compositionally biased region" description="Pro residues" evidence="1">
    <location>
        <begin position="7"/>
        <end position="21"/>
    </location>
</feature>
<dbReference type="EMBL" id="MU001501">
    <property type="protein sequence ID" value="KAF2444413.1"/>
    <property type="molecule type" value="Genomic_DNA"/>
</dbReference>
<dbReference type="Proteomes" id="UP000799764">
    <property type="component" value="Unassembled WGS sequence"/>
</dbReference>
<dbReference type="OrthoDB" id="3792384at2759"/>
<protein>
    <submittedName>
        <fullName evidence="3">Uncharacterized protein</fullName>
    </submittedName>
</protein>
<proteinExistence type="predicted"/>
<feature type="compositionally biased region" description="Basic and acidic residues" evidence="1">
    <location>
        <begin position="31"/>
        <end position="48"/>
    </location>
</feature>
<organism evidence="3 4">
    <name type="scientific">Karstenula rhodostoma CBS 690.94</name>
    <dbReference type="NCBI Taxonomy" id="1392251"/>
    <lineage>
        <taxon>Eukaryota</taxon>
        <taxon>Fungi</taxon>
        <taxon>Dikarya</taxon>
        <taxon>Ascomycota</taxon>
        <taxon>Pezizomycotina</taxon>
        <taxon>Dothideomycetes</taxon>
        <taxon>Pleosporomycetidae</taxon>
        <taxon>Pleosporales</taxon>
        <taxon>Massarineae</taxon>
        <taxon>Didymosphaeriaceae</taxon>
        <taxon>Karstenula</taxon>
    </lineage>
</organism>
<keyword evidence="2" id="KW-1133">Transmembrane helix</keyword>
<keyword evidence="2" id="KW-0472">Membrane</keyword>
<evidence type="ECO:0000256" key="2">
    <source>
        <dbReference type="SAM" id="Phobius"/>
    </source>
</evidence>
<keyword evidence="4" id="KW-1185">Reference proteome</keyword>
<name>A0A9P4UCJ0_9PLEO</name>